<evidence type="ECO:0000256" key="1">
    <source>
        <dbReference type="ARBA" id="ARBA00010088"/>
    </source>
</evidence>
<dbReference type="PIRSF" id="PIRSF001112">
    <property type="entry name" value="Epoxide_hydrolase"/>
    <property type="match status" value="1"/>
</dbReference>
<evidence type="ECO:0000313" key="7">
    <source>
        <dbReference type="Proteomes" id="UP000696573"/>
    </source>
</evidence>
<dbReference type="InterPro" id="IPR000639">
    <property type="entry name" value="Epox_hydrolase-like"/>
</dbReference>
<dbReference type="PANTHER" id="PTHR21661:SF35">
    <property type="entry name" value="EPOXIDE HYDROLASE"/>
    <property type="match status" value="1"/>
</dbReference>
<dbReference type="OrthoDB" id="6431331at2759"/>
<dbReference type="InterPro" id="IPR010497">
    <property type="entry name" value="Epoxide_hydro_N"/>
</dbReference>
<organism evidence="6 7">
    <name type="scientific">Clonostachys rhizophaga</name>
    <dbReference type="NCBI Taxonomy" id="160324"/>
    <lineage>
        <taxon>Eukaryota</taxon>
        <taxon>Fungi</taxon>
        <taxon>Dikarya</taxon>
        <taxon>Ascomycota</taxon>
        <taxon>Pezizomycotina</taxon>
        <taxon>Sordariomycetes</taxon>
        <taxon>Hypocreomycetidae</taxon>
        <taxon>Hypocreales</taxon>
        <taxon>Bionectriaceae</taxon>
        <taxon>Clonostachys</taxon>
    </lineage>
</organism>
<feature type="domain" description="Epoxide hydrolase N-terminal" evidence="5">
    <location>
        <begin position="37"/>
        <end position="152"/>
    </location>
</feature>
<dbReference type="AlphaFoldDB" id="A0A9N9VIP3"/>
<dbReference type="PANTHER" id="PTHR21661">
    <property type="entry name" value="EPOXIDE HYDROLASE 1-RELATED"/>
    <property type="match status" value="1"/>
</dbReference>
<keyword evidence="2" id="KW-0058">Aromatic hydrocarbons catabolism</keyword>
<dbReference type="PRINTS" id="PR00412">
    <property type="entry name" value="EPOXHYDRLASE"/>
</dbReference>
<protein>
    <recommendedName>
        <fullName evidence="5">Epoxide hydrolase N-terminal domain-containing protein</fullName>
    </recommendedName>
</protein>
<dbReference type="GO" id="GO:0097176">
    <property type="term" value="P:epoxide metabolic process"/>
    <property type="evidence" value="ECO:0007669"/>
    <property type="project" value="TreeGrafter"/>
</dbReference>
<gene>
    <name evidence="6" type="ORF">CRHIZ90672A_00007582</name>
</gene>
<reference evidence="6" key="1">
    <citation type="submission" date="2021-10" db="EMBL/GenBank/DDBJ databases">
        <authorList>
            <person name="Piombo E."/>
        </authorList>
    </citation>
    <scope>NUCLEOTIDE SEQUENCE</scope>
</reference>
<comment type="caution">
    <text evidence="6">The sequence shown here is derived from an EMBL/GenBank/DDBJ whole genome shotgun (WGS) entry which is preliminary data.</text>
</comment>
<evidence type="ECO:0000256" key="3">
    <source>
        <dbReference type="ARBA" id="ARBA00022801"/>
    </source>
</evidence>
<evidence type="ECO:0000256" key="2">
    <source>
        <dbReference type="ARBA" id="ARBA00022797"/>
    </source>
</evidence>
<evidence type="ECO:0000259" key="5">
    <source>
        <dbReference type="Pfam" id="PF06441"/>
    </source>
</evidence>
<dbReference type="SUPFAM" id="SSF53474">
    <property type="entry name" value="alpha/beta-Hydrolases"/>
    <property type="match status" value="1"/>
</dbReference>
<dbReference type="GO" id="GO:0004301">
    <property type="term" value="F:epoxide hydrolase activity"/>
    <property type="evidence" value="ECO:0007669"/>
    <property type="project" value="TreeGrafter"/>
</dbReference>
<dbReference type="Proteomes" id="UP000696573">
    <property type="component" value="Unassembled WGS sequence"/>
</dbReference>
<keyword evidence="3" id="KW-0378">Hydrolase</keyword>
<proteinExistence type="inferred from homology"/>
<feature type="active site" description="Proton donor" evidence="4">
    <location>
        <position position="345"/>
    </location>
</feature>
<comment type="similarity">
    <text evidence="1">Belongs to the peptidase S33 family.</text>
</comment>
<name>A0A9N9VIP3_9HYPO</name>
<accession>A0A9N9VIP3</accession>
<dbReference type="InterPro" id="IPR016292">
    <property type="entry name" value="Epoxide_hydrolase"/>
</dbReference>
<dbReference type="Gene3D" id="3.40.50.1820">
    <property type="entry name" value="alpha/beta hydrolase"/>
    <property type="match status" value="1"/>
</dbReference>
<sequence length="430" mass="48436">MVAMKLHQILLAGGIRPLLATANNLNFDFPYNTSNPVPFTISVDEAFIEETQSKVKLYRLSPDLKDDSNYQWSEGPPQKDMAWLKDEWANNFDWTEVQKEINNNFSHYAITLQGPSDFNHPVPLHFVHERSANPEAIPLLLLHGWPSTHLEWSQIIEPLLSGSGASDNTSFHLVIPDLPGFGFSPAPEYSGLGPAQMGFVFDALMKSLGYQKYGLVSTDLGWLVASWMADIAPDNIIAHFTDFFLMSPNSTDLERFSKNETTQEESDFIRAMEVWTTTRFSYSTVHQQAPLAIGQAMADSPVGFAGWVWHLRYAVSDGYNYTAKELIRDTMMLWIQGPWGGLRLYKESFKPSAFNFPLTHVPTGVSQWAANNIDGLHSVNFAPRDWMTRLANVVRVFQHEAGGHFPAVNAPDLWVQDVRQFFNGIITGAF</sequence>
<dbReference type="Pfam" id="PF06441">
    <property type="entry name" value="EHN"/>
    <property type="match status" value="1"/>
</dbReference>
<evidence type="ECO:0000256" key="4">
    <source>
        <dbReference type="PIRSR" id="PIRSR001112-1"/>
    </source>
</evidence>
<evidence type="ECO:0000313" key="6">
    <source>
        <dbReference type="EMBL" id="CAH0023130.1"/>
    </source>
</evidence>
<keyword evidence="7" id="KW-1185">Reference proteome</keyword>
<feature type="active site" description="Proton acceptor" evidence="4">
    <location>
        <position position="404"/>
    </location>
</feature>
<feature type="active site" description="Nucleophile" evidence="4">
    <location>
        <position position="219"/>
    </location>
</feature>
<dbReference type="EMBL" id="CABFNQ020000690">
    <property type="protein sequence ID" value="CAH0023130.1"/>
    <property type="molecule type" value="Genomic_DNA"/>
</dbReference>
<dbReference type="InterPro" id="IPR029058">
    <property type="entry name" value="AB_hydrolase_fold"/>
</dbReference>